<dbReference type="Proteomes" id="UP000440224">
    <property type="component" value="Unassembled WGS sequence"/>
</dbReference>
<name>A0A6N7PUQ6_9BACT</name>
<dbReference type="PANTHER" id="PTHR30590:SF2">
    <property type="entry name" value="INNER MEMBRANE PROTEIN"/>
    <property type="match status" value="1"/>
</dbReference>
<organism evidence="4 5">
    <name type="scientific">Polyangium spumosum</name>
    <dbReference type="NCBI Taxonomy" id="889282"/>
    <lineage>
        <taxon>Bacteria</taxon>
        <taxon>Pseudomonadati</taxon>
        <taxon>Myxococcota</taxon>
        <taxon>Polyangia</taxon>
        <taxon>Polyangiales</taxon>
        <taxon>Polyangiaceae</taxon>
        <taxon>Polyangium</taxon>
    </lineage>
</organism>
<feature type="transmembrane region" description="Helical" evidence="2">
    <location>
        <begin position="361"/>
        <end position="383"/>
    </location>
</feature>
<keyword evidence="2" id="KW-1133">Transmembrane helix</keyword>
<feature type="transmembrane region" description="Helical" evidence="2">
    <location>
        <begin position="136"/>
        <end position="169"/>
    </location>
</feature>
<evidence type="ECO:0000256" key="2">
    <source>
        <dbReference type="SAM" id="Phobius"/>
    </source>
</evidence>
<feature type="transmembrane region" description="Helical" evidence="2">
    <location>
        <begin position="389"/>
        <end position="410"/>
    </location>
</feature>
<dbReference type="Pfam" id="PF04235">
    <property type="entry name" value="DUF418"/>
    <property type="match status" value="1"/>
</dbReference>
<feature type="transmembrane region" description="Helical" evidence="2">
    <location>
        <begin position="181"/>
        <end position="201"/>
    </location>
</feature>
<feature type="transmembrane region" description="Helical" evidence="2">
    <location>
        <begin position="249"/>
        <end position="270"/>
    </location>
</feature>
<dbReference type="PANTHER" id="PTHR30590">
    <property type="entry name" value="INNER MEMBRANE PROTEIN"/>
    <property type="match status" value="1"/>
</dbReference>
<dbReference type="InterPro" id="IPR052529">
    <property type="entry name" value="Bact_Transport_Assoc"/>
</dbReference>
<protein>
    <submittedName>
        <fullName evidence="4">DUF418 domain-containing protein</fullName>
    </submittedName>
</protein>
<keyword evidence="2" id="KW-0472">Membrane</keyword>
<feature type="domain" description="DUF418" evidence="3">
    <location>
        <begin position="265"/>
        <end position="428"/>
    </location>
</feature>
<keyword evidence="5" id="KW-1185">Reference proteome</keyword>
<sequence length="443" mass="49064">MVPGGLCVAETNMYPAPMTESAEAAPDPTNADTTEFSPTGASERVVSLDVLRGFALYGVLLANSVPWYSARAFMPRDVLLAQTDTADKIFLFLVGLFVNGKAMALLTFLFGLGFSLQLQRAEATGRSVVPMHVRRLASLALIGVCHVLLLWWGDILWGYAIAGLGLLFFRRVRGWRLVAWGLFLALVPMCVTAIPVVSAALRPLTPAPPDHAAFRAAVYAAITGDDRLALAVMHAKHALYFVGNLAPWYFPWLLGRYLFGAWAGTTRIVHEAEARLPFFRKLLAWGLAVGLVGSAIHPVRQILMRQGVKLPEWLYVVLLAPAEVGTMSLTAGYAAAVVLLMRRPAWRRAFLILAPVGRMALSTYLGQSLVCTFLFYGWGLGLAGRVHAWWLWPITLCVFGLQILFAHAWLSRFRFGPMEWLWRSMTYGRLQPLRLPARREELA</sequence>
<feature type="transmembrane region" description="Helical" evidence="2">
    <location>
        <begin position="89"/>
        <end position="116"/>
    </location>
</feature>
<accession>A0A6N7PUQ6</accession>
<keyword evidence="2" id="KW-0812">Transmembrane</keyword>
<comment type="caution">
    <text evidence="4">The sequence shown here is derived from an EMBL/GenBank/DDBJ whole genome shotgun (WGS) entry which is preliminary data.</text>
</comment>
<evidence type="ECO:0000313" key="4">
    <source>
        <dbReference type="EMBL" id="MRG95649.1"/>
    </source>
</evidence>
<feature type="region of interest" description="Disordered" evidence="1">
    <location>
        <begin position="19"/>
        <end position="38"/>
    </location>
</feature>
<evidence type="ECO:0000313" key="5">
    <source>
        <dbReference type="Proteomes" id="UP000440224"/>
    </source>
</evidence>
<feature type="transmembrane region" description="Helical" evidence="2">
    <location>
        <begin position="315"/>
        <end position="340"/>
    </location>
</feature>
<dbReference type="OrthoDB" id="9807744at2"/>
<evidence type="ECO:0000256" key="1">
    <source>
        <dbReference type="SAM" id="MobiDB-lite"/>
    </source>
</evidence>
<dbReference type="EMBL" id="WJIE01000008">
    <property type="protein sequence ID" value="MRG95649.1"/>
    <property type="molecule type" value="Genomic_DNA"/>
</dbReference>
<feature type="transmembrane region" description="Helical" evidence="2">
    <location>
        <begin position="282"/>
        <end position="303"/>
    </location>
</feature>
<gene>
    <name evidence="4" type="ORF">GF068_27585</name>
</gene>
<reference evidence="4 5" key="1">
    <citation type="submission" date="2019-10" db="EMBL/GenBank/DDBJ databases">
        <title>A soil myxobacterium in the family Polyangiaceae.</title>
        <authorList>
            <person name="Li Y."/>
            <person name="Wang J."/>
        </authorList>
    </citation>
    <scope>NUCLEOTIDE SEQUENCE [LARGE SCALE GENOMIC DNA]</scope>
    <source>
        <strain evidence="4 5">DSM 14734</strain>
    </source>
</reference>
<evidence type="ECO:0000259" key="3">
    <source>
        <dbReference type="Pfam" id="PF04235"/>
    </source>
</evidence>
<feature type="transmembrane region" description="Helical" evidence="2">
    <location>
        <begin position="50"/>
        <end position="68"/>
    </location>
</feature>
<dbReference type="InterPro" id="IPR007349">
    <property type="entry name" value="DUF418"/>
</dbReference>
<proteinExistence type="predicted"/>
<dbReference type="AlphaFoldDB" id="A0A6N7PUQ6"/>